<proteinExistence type="inferred from homology"/>
<name>A0A0A6PRW3_CLOBU</name>
<dbReference type="InterPro" id="IPR005531">
    <property type="entry name" value="Asp23"/>
</dbReference>
<dbReference type="PANTHER" id="PTHR34297">
    <property type="entry name" value="HYPOTHETICAL CYTOSOLIC PROTEIN-RELATED"/>
    <property type="match status" value="1"/>
</dbReference>
<sequence>MVGFCNENGNVTYSEEVLAKIVGLSTMECYGVVGMVSKSPTEGLWELMGKENLSKGVKLVLTDEDRLQIELFIMVEYGTKISVISNNIIQKVRYSVENYTGLKVSSITVNVQAVRV</sequence>
<organism evidence="4 6">
    <name type="scientific">Clostridium butyricum</name>
    <dbReference type="NCBI Taxonomy" id="1492"/>
    <lineage>
        <taxon>Bacteria</taxon>
        <taxon>Bacillati</taxon>
        <taxon>Bacillota</taxon>
        <taxon>Clostridia</taxon>
        <taxon>Eubacteriales</taxon>
        <taxon>Clostridiaceae</taxon>
        <taxon>Clostridium</taxon>
    </lineage>
</organism>
<dbReference type="Pfam" id="PF03780">
    <property type="entry name" value="Asp23"/>
    <property type="match status" value="1"/>
</dbReference>
<evidence type="ECO:0000313" key="7">
    <source>
        <dbReference type="Proteomes" id="UP000321089"/>
    </source>
</evidence>
<dbReference type="EMBL" id="BKBC01000001">
    <property type="protein sequence ID" value="GEQ19596.1"/>
    <property type="molecule type" value="Genomic_DNA"/>
</dbReference>
<dbReference type="EMBL" id="CP040626">
    <property type="protein sequence ID" value="QMW90424.1"/>
    <property type="molecule type" value="Genomic_DNA"/>
</dbReference>
<evidence type="ECO:0000313" key="9">
    <source>
        <dbReference type="Proteomes" id="UP000515243"/>
    </source>
</evidence>
<dbReference type="Proteomes" id="UP000238081">
    <property type="component" value="Unassembled WGS sequence"/>
</dbReference>
<dbReference type="RefSeq" id="WP_002579589.1">
    <property type="nucleotide sequence ID" value="NZ_AP019716.1"/>
</dbReference>
<evidence type="ECO:0000256" key="1">
    <source>
        <dbReference type="ARBA" id="ARBA00005721"/>
    </source>
</evidence>
<comment type="similarity">
    <text evidence="1">Belongs to the asp23 family.</text>
</comment>
<dbReference type="EMBL" id="WOFV02000003">
    <property type="protein sequence ID" value="NAS16653.1"/>
    <property type="molecule type" value="Genomic_DNA"/>
</dbReference>
<evidence type="ECO:0000313" key="6">
    <source>
        <dbReference type="Proteomes" id="UP000238081"/>
    </source>
</evidence>
<dbReference type="Proteomes" id="UP000474042">
    <property type="component" value="Unassembled WGS sequence"/>
</dbReference>
<reference evidence="3 8" key="4">
    <citation type="submission" date="2020-01" db="EMBL/GenBank/DDBJ databases">
        <title>Genome sequence of a 1,3-propanediol producer, Clostridium butyricum S3.</title>
        <authorList>
            <person name="Zhou J."/>
        </authorList>
    </citation>
    <scope>NUCLEOTIDE SEQUENCE [LARGE SCALE GENOMIC DNA]</scope>
    <source>
        <strain evidence="3 8">S3</strain>
    </source>
</reference>
<dbReference type="Proteomes" id="UP000515243">
    <property type="component" value="Chromosome 1"/>
</dbReference>
<reference evidence="5 9" key="2">
    <citation type="submission" date="2019-05" db="EMBL/GenBank/DDBJ databases">
        <authorList>
            <person name="Schori C."/>
            <person name="Ahrens C."/>
        </authorList>
    </citation>
    <scope>NUCLEOTIDE SEQUENCE [LARGE SCALE GENOMIC DNA]</scope>
    <source>
        <strain evidence="5 9">DSM 10702</strain>
    </source>
</reference>
<dbReference type="OrthoDB" id="9791482at2"/>
<gene>
    <name evidence="4" type="ORF">AWN73_03950</name>
    <name evidence="2" type="ORF">CBU02nite_01020</name>
    <name evidence="5" type="ORF">FF104_05495</name>
    <name evidence="3" type="ORF">GND98_001870</name>
</gene>
<accession>A0A0A6PRW3</accession>
<evidence type="ECO:0000313" key="3">
    <source>
        <dbReference type="EMBL" id="NAS16653.1"/>
    </source>
</evidence>
<dbReference type="AlphaFoldDB" id="A0A0A6PRW3"/>
<reference evidence="2 7" key="3">
    <citation type="submission" date="2019-07" db="EMBL/GenBank/DDBJ databases">
        <title>Whole genome shotgun sequence of Clostridium butyricum NBRC 3858.</title>
        <authorList>
            <person name="Hosoyama A."/>
            <person name="Uohara A."/>
            <person name="Ohji S."/>
            <person name="Ichikawa N."/>
        </authorList>
    </citation>
    <scope>NUCLEOTIDE SEQUENCE [LARGE SCALE GENOMIC DNA]</scope>
    <source>
        <strain evidence="2 7">NBRC 3858</strain>
    </source>
</reference>
<evidence type="ECO:0000313" key="8">
    <source>
        <dbReference type="Proteomes" id="UP000474042"/>
    </source>
</evidence>
<evidence type="ECO:0000313" key="4">
    <source>
        <dbReference type="EMBL" id="PPV13697.1"/>
    </source>
</evidence>
<dbReference type="EMBL" id="LRDH01000118">
    <property type="protein sequence ID" value="PPV13697.1"/>
    <property type="molecule type" value="Genomic_DNA"/>
</dbReference>
<dbReference type="PANTHER" id="PTHR34297:SF2">
    <property type="entry name" value="ASP23_GLS24 FAMILY ENVELOPE STRESS RESPONSE PROTEIN"/>
    <property type="match status" value="1"/>
</dbReference>
<dbReference type="KEGG" id="cbut:ATN24_07410"/>
<evidence type="ECO:0000313" key="2">
    <source>
        <dbReference type="EMBL" id="GEQ19596.1"/>
    </source>
</evidence>
<dbReference type="Proteomes" id="UP000321089">
    <property type="component" value="Unassembled WGS sequence"/>
</dbReference>
<reference evidence="4 6" key="1">
    <citation type="submission" date="2016-01" db="EMBL/GenBank/DDBJ databases">
        <title>Characterization of the Clostridium difficile lineages that are prevalent in Hong Kong and China.</title>
        <authorList>
            <person name="Kwok J.S.-L."/>
            <person name="Lam W.-Y."/>
            <person name="Ip M."/>
            <person name="Chan T.-F."/>
            <person name="Hawkey P.M."/>
            <person name="Tsui S.K.-W."/>
        </authorList>
    </citation>
    <scope>NUCLEOTIDE SEQUENCE [LARGE SCALE GENOMIC DNA]</scope>
    <source>
        <strain evidence="4 6">300064</strain>
    </source>
</reference>
<dbReference type="GeneID" id="92943597"/>
<evidence type="ECO:0000313" key="5">
    <source>
        <dbReference type="EMBL" id="QMW90424.1"/>
    </source>
</evidence>
<protein>
    <submittedName>
        <fullName evidence="4">Alkaline-shock protein</fullName>
    </submittedName>
    <submittedName>
        <fullName evidence="3">Asp23/Gls24 family envelope stress response protein</fullName>
    </submittedName>
</protein>